<sequence length="439" mass="45666">MSGGDAMLMTDDSAPFRDAFDQVLATVAEPAWLTTRRRAEMDRFALLGFPTRRQEAWRFTDLEPLIAAPPLPAPPLPAAGGGDGPAPASLAPWLLPAPTHRLVLVDGRFAPALSAGGALPTGVWLAPVAETLRRRPDMLEGAFGDGEEAFAALNAALFTDGVVLALEPGVVLETPVEIIHHTMSAAHARLHIALGAGAQATVVETAMGTGGGWGNTVGVISLGAGAVLTHLHIQAEDPAACHTAAVRAALADQARYEACALITGGRLSRRDMAVTLAGDGAQFRLHGAYLLDGEQEATLSVRADHLGLGCRTEEVVKGVLAGASHGVFLGTVAVAPGADGTDARQLNRNLLLSPQARVDTKPELEILADDVKCSHGATVGSLDEASLFYLQARGIDPETARRMLVEAFAVDAIDAAGLPDALAALARRHLRRWLDGGAS</sequence>
<dbReference type="InterPro" id="IPR045595">
    <property type="entry name" value="SufBD_N"/>
</dbReference>
<name>A0A248JQ29_9PROT</name>
<evidence type="ECO:0000313" key="4">
    <source>
        <dbReference type="EMBL" id="ASG20344.1"/>
    </source>
</evidence>
<keyword evidence="5" id="KW-1185">Reference proteome</keyword>
<dbReference type="InterPro" id="IPR037284">
    <property type="entry name" value="SUF_FeS_clus_asmbl_SufBD_sf"/>
</dbReference>
<evidence type="ECO:0000313" key="5">
    <source>
        <dbReference type="Proteomes" id="UP000197153"/>
    </source>
</evidence>
<protein>
    <submittedName>
        <fullName evidence="4">Fe-S cluster assembly protein SufD</fullName>
    </submittedName>
</protein>
<evidence type="ECO:0000256" key="1">
    <source>
        <dbReference type="ARBA" id="ARBA00043967"/>
    </source>
</evidence>
<feature type="domain" description="SUF system FeS cluster assembly SufBD core" evidence="2">
    <location>
        <begin position="183"/>
        <end position="408"/>
    </location>
</feature>
<dbReference type="SUPFAM" id="SSF101960">
    <property type="entry name" value="Stabilizer of iron transporter SufD"/>
    <property type="match status" value="1"/>
</dbReference>
<accession>A0A248JQ29</accession>
<dbReference type="InterPro" id="IPR000825">
    <property type="entry name" value="SUF_FeS_clus_asmbl_SufBD_core"/>
</dbReference>
<dbReference type="KEGG" id="nao:Y958_05550"/>
<dbReference type="AlphaFoldDB" id="A0A248JQ29"/>
<organism evidence="4 5">
    <name type="scientific">Nitrospirillum viridazoti CBAmc</name>
    <dbReference type="NCBI Taxonomy" id="1441467"/>
    <lineage>
        <taxon>Bacteria</taxon>
        <taxon>Pseudomonadati</taxon>
        <taxon>Pseudomonadota</taxon>
        <taxon>Alphaproteobacteria</taxon>
        <taxon>Rhodospirillales</taxon>
        <taxon>Azospirillaceae</taxon>
        <taxon>Nitrospirillum</taxon>
        <taxon>Nitrospirillum viridazoti</taxon>
    </lineage>
</organism>
<reference evidence="4 5" key="1">
    <citation type="submission" date="2017-06" db="EMBL/GenBank/DDBJ databases">
        <title>Complete genome sequence of Nitrospirillum amazonense strain CBAmC, an endophytic nitrogen-fixing and plant growth-promoting bacterium, isolated from sugarcane.</title>
        <authorList>
            <person name="Schwab S."/>
            <person name="dos Santos Teixeira K.R."/>
            <person name="Simoes Araujo J.L."/>
            <person name="Soares Vidal M."/>
            <person name="Borges de Freitas H.R."/>
            <person name="Rivello Crivelaro A.L."/>
            <person name="Bueno de Camargo Nunes A."/>
            <person name="dos Santos C.M."/>
            <person name="Palmeira da Silva Rosa D."/>
            <person name="da Silva Padilha D."/>
            <person name="da Silva E."/>
            <person name="Araujo Terra L."/>
            <person name="Soares Mendes V."/>
            <person name="Farinelli L."/>
            <person name="Magalhaes Cruz L."/>
            <person name="Baldani J.I."/>
        </authorList>
    </citation>
    <scope>NUCLEOTIDE SEQUENCE [LARGE SCALE GENOMIC DNA]</scope>
    <source>
        <strain evidence="4 5">CBAmC</strain>
    </source>
</reference>
<dbReference type="PANTHER" id="PTHR43575">
    <property type="entry name" value="PROTEIN ABCI7, CHLOROPLASTIC"/>
    <property type="match status" value="1"/>
</dbReference>
<dbReference type="Pfam" id="PF01458">
    <property type="entry name" value="SUFBD_core"/>
    <property type="match status" value="1"/>
</dbReference>
<dbReference type="Pfam" id="PF19295">
    <property type="entry name" value="SufBD_N"/>
    <property type="match status" value="1"/>
</dbReference>
<feature type="domain" description="SUF system FeS cluster assembly SufBD N-terminal" evidence="3">
    <location>
        <begin position="99"/>
        <end position="178"/>
    </location>
</feature>
<dbReference type="InterPro" id="IPR055346">
    <property type="entry name" value="Fe-S_cluster_assembly_SufBD"/>
</dbReference>
<dbReference type="InterPro" id="IPR011542">
    <property type="entry name" value="SUF_FeS_clus_asmbl_SufD"/>
</dbReference>
<comment type="similarity">
    <text evidence="1">Belongs to the iron-sulfur cluster assembly SufBD family.</text>
</comment>
<dbReference type="GO" id="GO:0016226">
    <property type="term" value="P:iron-sulfur cluster assembly"/>
    <property type="evidence" value="ECO:0007669"/>
    <property type="project" value="InterPro"/>
</dbReference>
<evidence type="ECO:0000259" key="3">
    <source>
        <dbReference type="Pfam" id="PF19295"/>
    </source>
</evidence>
<dbReference type="PANTHER" id="PTHR43575:SF1">
    <property type="entry name" value="PROTEIN ABCI7, CHLOROPLASTIC"/>
    <property type="match status" value="1"/>
</dbReference>
<proteinExistence type="inferred from homology"/>
<dbReference type="NCBIfam" id="TIGR01981">
    <property type="entry name" value="sufD"/>
    <property type="match status" value="1"/>
</dbReference>
<dbReference type="Proteomes" id="UP000197153">
    <property type="component" value="Chromosome 1"/>
</dbReference>
<gene>
    <name evidence="4" type="primary">sufD</name>
    <name evidence="4" type="ORF">Y958_05550</name>
</gene>
<dbReference type="EMBL" id="CP022110">
    <property type="protein sequence ID" value="ASG20344.1"/>
    <property type="molecule type" value="Genomic_DNA"/>
</dbReference>
<evidence type="ECO:0000259" key="2">
    <source>
        <dbReference type="Pfam" id="PF01458"/>
    </source>
</evidence>